<name>A0A3E2B1F7_9FIRM</name>
<dbReference type="PROSITE" id="PS51257">
    <property type="entry name" value="PROKAR_LIPOPROTEIN"/>
    <property type="match status" value="1"/>
</dbReference>
<dbReference type="EMBL" id="QQRQ01000023">
    <property type="protein sequence ID" value="RFT05890.1"/>
    <property type="molecule type" value="Genomic_DNA"/>
</dbReference>
<feature type="transmembrane region" description="Helical" evidence="1">
    <location>
        <begin position="7"/>
        <end position="26"/>
    </location>
</feature>
<reference evidence="2 3" key="1">
    <citation type="submission" date="2018-07" db="EMBL/GenBank/DDBJ databases">
        <title>GABA Modulating Bacteria of the Human Gut Microbiota.</title>
        <authorList>
            <person name="Strandwitz P."/>
            <person name="Kim K.H."/>
            <person name="Terekhova D."/>
            <person name="Liu J.K."/>
            <person name="Sharma A."/>
            <person name="Levering J."/>
            <person name="Mcdonald D."/>
            <person name="Dietrich D."/>
            <person name="Ramadhar T.R."/>
            <person name="Lekbua A."/>
            <person name="Mroue N."/>
            <person name="Liston C."/>
            <person name="Stewart E.J."/>
            <person name="Dubin M.J."/>
            <person name="Zengler K."/>
            <person name="Knight R."/>
            <person name="Gilbert J.A."/>
            <person name="Clardy J."/>
            <person name="Lewis K."/>
        </authorList>
    </citation>
    <scope>NUCLEOTIDE SEQUENCE [LARGE SCALE GENOMIC DNA]</scope>
    <source>
        <strain evidence="2 3">KLE1738</strain>
    </source>
</reference>
<gene>
    <name evidence="2" type="ORF">DV520_10200</name>
</gene>
<keyword evidence="1" id="KW-0472">Membrane</keyword>
<evidence type="ECO:0000256" key="1">
    <source>
        <dbReference type="SAM" id="Phobius"/>
    </source>
</evidence>
<evidence type="ECO:0000313" key="3">
    <source>
        <dbReference type="Proteomes" id="UP000260649"/>
    </source>
</evidence>
<accession>A0A3E2B1F7</accession>
<dbReference type="AlphaFoldDB" id="A0A3E2B1F7"/>
<keyword evidence="3" id="KW-1185">Reference proteome</keyword>
<feature type="transmembrane region" description="Helical" evidence="1">
    <location>
        <begin position="32"/>
        <end position="51"/>
    </location>
</feature>
<dbReference type="RefSeq" id="WP_021918986.1">
    <property type="nucleotide sequence ID" value="NZ_CAKXKJ010000001.1"/>
</dbReference>
<organism evidence="2 3">
    <name type="scientific">Evtepia gabavorous</name>
    <dbReference type="NCBI Taxonomy" id="2211183"/>
    <lineage>
        <taxon>Bacteria</taxon>
        <taxon>Bacillati</taxon>
        <taxon>Bacillota</taxon>
        <taxon>Clostridia</taxon>
        <taxon>Eubacteriales</taxon>
        <taxon>Evtepia</taxon>
    </lineage>
</organism>
<protein>
    <submittedName>
        <fullName evidence="2">Uncharacterized protein</fullName>
    </submittedName>
</protein>
<dbReference type="Proteomes" id="UP000260649">
    <property type="component" value="Unassembled WGS sequence"/>
</dbReference>
<dbReference type="GeneID" id="97996106"/>
<keyword evidence="1" id="KW-1133">Transmembrane helix</keyword>
<evidence type="ECO:0000313" key="2">
    <source>
        <dbReference type="EMBL" id="RFT05890.1"/>
    </source>
</evidence>
<comment type="caution">
    <text evidence="2">The sequence shown here is derived from an EMBL/GenBank/DDBJ whole genome shotgun (WGS) entry which is preliminary data.</text>
</comment>
<sequence>MVKFNWSTFWIVLVSCFWTMILAFFVELYLVGAMMIVMAIAITGVWCISLLRRILALLEQNQNMNDEAGQASEKQSAQAE</sequence>
<keyword evidence="1" id="KW-0812">Transmembrane</keyword>
<proteinExistence type="predicted"/>